<name>A0ABN2DB22_9ACTN</name>
<dbReference type="RefSeq" id="WP_344213803.1">
    <property type="nucleotide sequence ID" value="NZ_BAAAOS010000018.1"/>
</dbReference>
<keyword evidence="2" id="KW-1185">Reference proteome</keyword>
<comment type="caution">
    <text evidence="1">The sequence shown here is derived from an EMBL/GenBank/DDBJ whole genome shotgun (WGS) entry which is preliminary data.</text>
</comment>
<accession>A0ABN2DB22</accession>
<dbReference type="Proteomes" id="UP001500393">
    <property type="component" value="Unassembled WGS sequence"/>
</dbReference>
<evidence type="ECO:0000313" key="1">
    <source>
        <dbReference type="EMBL" id="GAA1573402.1"/>
    </source>
</evidence>
<gene>
    <name evidence="1" type="ORF">GCM10009789_28630</name>
</gene>
<protein>
    <submittedName>
        <fullName evidence="1">Uncharacterized protein</fullName>
    </submittedName>
</protein>
<proteinExistence type="predicted"/>
<reference evidence="1 2" key="1">
    <citation type="journal article" date="2019" name="Int. J. Syst. Evol. Microbiol.">
        <title>The Global Catalogue of Microorganisms (GCM) 10K type strain sequencing project: providing services to taxonomists for standard genome sequencing and annotation.</title>
        <authorList>
            <consortium name="The Broad Institute Genomics Platform"/>
            <consortium name="The Broad Institute Genome Sequencing Center for Infectious Disease"/>
            <person name="Wu L."/>
            <person name="Ma J."/>
        </authorList>
    </citation>
    <scope>NUCLEOTIDE SEQUENCE [LARGE SCALE GENOMIC DNA]</scope>
    <source>
        <strain evidence="1 2">JCM 14969</strain>
    </source>
</reference>
<sequence>MSPSSHGVTIAAHFNPTEVNDLVANSKVLELVPHLGPAGRLVSAPVTRALAETFDRDLGDPILWAWRTHRELKEAATATLAGTGSPEYVTLAKHEISSIHHPEVDVIVDRQAPVTITFDLTLLFTLDGLLLTVQSGLLIGLSPGTCSVDLTLGAHGFDFSRSAKYALQELVPLHTGLRLLPASAYARQPV</sequence>
<organism evidence="1 2">
    <name type="scientific">Kribbella sancticallisti</name>
    <dbReference type="NCBI Taxonomy" id="460087"/>
    <lineage>
        <taxon>Bacteria</taxon>
        <taxon>Bacillati</taxon>
        <taxon>Actinomycetota</taxon>
        <taxon>Actinomycetes</taxon>
        <taxon>Propionibacteriales</taxon>
        <taxon>Kribbellaceae</taxon>
        <taxon>Kribbella</taxon>
    </lineage>
</organism>
<evidence type="ECO:0000313" key="2">
    <source>
        <dbReference type="Proteomes" id="UP001500393"/>
    </source>
</evidence>
<dbReference type="EMBL" id="BAAAOS010000018">
    <property type="protein sequence ID" value="GAA1573402.1"/>
    <property type="molecule type" value="Genomic_DNA"/>
</dbReference>